<keyword evidence="5" id="KW-0119">Carbohydrate metabolism</keyword>
<dbReference type="OrthoDB" id="6020543at2759"/>
<keyword evidence="6 8" id="KW-0326">Glycosidase</keyword>
<comment type="catalytic activity">
    <reaction evidence="1">
        <text>Random endo-hydrolysis of N-acetyl-beta-D-glucosaminide (1-&gt;4)-beta-linkages in chitin and chitodextrins.</text>
        <dbReference type="EC" id="3.2.1.14"/>
    </reaction>
</comment>
<organism evidence="11 12">
    <name type="scientific">Pseudocercospora musae</name>
    <dbReference type="NCBI Taxonomy" id="113226"/>
    <lineage>
        <taxon>Eukaryota</taxon>
        <taxon>Fungi</taxon>
        <taxon>Dikarya</taxon>
        <taxon>Ascomycota</taxon>
        <taxon>Pezizomycotina</taxon>
        <taxon>Dothideomycetes</taxon>
        <taxon>Dothideomycetidae</taxon>
        <taxon>Mycosphaerellales</taxon>
        <taxon>Mycosphaerellaceae</taxon>
        <taxon>Pseudocercospora</taxon>
    </lineage>
</organism>
<feature type="domain" description="GH18" evidence="10">
    <location>
        <begin position="625"/>
        <end position="928"/>
    </location>
</feature>
<evidence type="ECO:0000256" key="5">
    <source>
        <dbReference type="ARBA" id="ARBA00023277"/>
    </source>
</evidence>
<dbReference type="InterPro" id="IPR001579">
    <property type="entry name" value="Glyco_hydro_18_chit_AS"/>
</dbReference>
<dbReference type="PROSITE" id="PS51910">
    <property type="entry name" value="GH18_2"/>
    <property type="match status" value="1"/>
</dbReference>
<protein>
    <recommendedName>
        <fullName evidence="2">chitinase</fullName>
        <ecNumber evidence="2">3.2.1.14</ecNumber>
    </recommendedName>
</protein>
<dbReference type="STRING" id="113226.A0A139H759"/>
<proteinExistence type="predicted"/>
<feature type="region of interest" description="Disordered" evidence="9">
    <location>
        <begin position="431"/>
        <end position="477"/>
    </location>
</feature>
<evidence type="ECO:0000259" key="10">
    <source>
        <dbReference type="PROSITE" id="PS51910"/>
    </source>
</evidence>
<evidence type="ECO:0000256" key="8">
    <source>
        <dbReference type="RuleBase" id="RU000489"/>
    </source>
</evidence>
<dbReference type="GO" id="GO:0005576">
    <property type="term" value="C:extracellular region"/>
    <property type="evidence" value="ECO:0007669"/>
    <property type="project" value="TreeGrafter"/>
</dbReference>
<dbReference type="PROSITE" id="PS01095">
    <property type="entry name" value="GH18_1"/>
    <property type="match status" value="1"/>
</dbReference>
<name>A0A139H759_9PEZI</name>
<feature type="region of interest" description="Disordered" evidence="9">
    <location>
        <begin position="50"/>
        <end position="155"/>
    </location>
</feature>
<evidence type="ECO:0000256" key="6">
    <source>
        <dbReference type="ARBA" id="ARBA00023295"/>
    </source>
</evidence>
<feature type="compositionally biased region" description="Low complexity" evidence="9">
    <location>
        <begin position="211"/>
        <end position="230"/>
    </location>
</feature>
<dbReference type="InterPro" id="IPR050542">
    <property type="entry name" value="Glycosyl_Hydrlase18_Chitinase"/>
</dbReference>
<feature type="region of interest" description="Disordered" evidence="9">
    <location>
        <begin position="211"/>
        <end position="231"/>
    </location>
</feature>
<dbReference type="EMBL" id="LFZO01000747">
    <property type="protein sequence ID" value="KXS98287.1"/>
    <property type="molecule type" value="Genomic_DNA"/>
</dbReference>
<feature type="region of interest" description="Disordered" evidence="9">
    <location>
        <begin position="493"/>
        <end position="553"/>
    </location>
</feature>
<evidence type="ECO:0000256" key="3">
    <source>
        <dbReference type="ARBA" id="ARBA00022801"/>
    </source>
</evidence>
<feature type="compositionally biased region" description="Low complexity" evidence="9">
    <location>
        <begin position="87"/>
        <end position="102"/>
    </location>
</feature>
<feature type="compositionally biased region" description="Polar residues" evidence="9">
    <location>
        <begin position="50"/>
        <end position="79"/>
    </location>
</feature>
<dbReference type="AlphaFoldDB" id="A0A139H759"/>
<evidence type="ECO:0000313" key="11">
    <source>
        <dbReference type="EMBL" id="KXS98287.1"/>
    </source>
</evidence>
<dbReference type="EC" id="3.2.1.14" evidence="2"/>
<dbReference type="GO" id="GO:0000272">
    <property type="term" value="P:polysaccharide catabolic process"/>
    <property type="evidence" value="ECO:0007669"/>
    <property type="project" value="UniProtKB-KW"/>
</dbReference>
<dbReference type="InterPro" id="IPR017853">
    <property type="entry name" value="GH"/>
</dbReference>
<sequence>MLSVVATPIVPVNVNTRSGIEVTATAASDLPSSSNAETGTATVPTSELTISETSTGSSTYINSTSTPLTTPDFSKTTVDVTMPTRASSSSDQVRSSSSASMSPCGLETAPDSTDQLTSPTDEFTSTPGQSQSSSELLSDVFTSQSGSASEMPEQSFSSSSAIDLIPAANGLTSVVSAISSNATSSESTATSASVVILSSSASDDISAVSSGSSISADSFSTPSSTSIPSTGFNVTRYVETPSSTSTSIEQATTSRLTSSTPFTPAAVPSICPTHDNTQYHNTHGSKYDIHCSASWNGNVTAVADIGSFELCLLKCDRYTADGCGAAVWDRVSTCYLNQGVAMGGFLETGTDNVGIKIQTRGSSTVVTAISSSCTSDALESLSTFSPMTAMGSAASTLSINTTSNASSFPPSLSSSSGPVCSSRAIAASSGSVSAPASRSGSHDSTTSCTMPIGGQTKTVAMSSGDQTSSSSNRDPMSSILASDSVWRSSVSSSSLGTGCTSNSRPASSSSATAPLPSPSASSSSGPPTSATSSSTTPSPTSTRSSSISSPGFADSFSTSPSGCSSSTSSTQLFSSTSSSPLSFVATTRARSRSSTMSVAPKVVFPSLTSSSATTSVYTFNRAAQTNLAVYWGASPATTNGGILTLCRNPNVDMVMIAFLGAYFGPNGYPSLKIGGNSCQAATTAQQATAPGLVDCLAMAPMITECQRIGKPILLSIGGSTSTSNFSSAAQATEFASTLWALFGADLTNTTTRPIRPFGTDVVLDGFDIDAENDMPDYYGTFASALRAKYATNTSKPYYLSGSPHCPIPDTSLPLDAMLQFDWVWPRFYNAMRCNMDSAGFLNSLSAWSRQLYINGTIGPRLFPGVAVSNLTSSGDVPGADLNNYISRINLTNMTNFGGLMLWDGSFALANDTNGIDYLTYAKRSLANAAIGTPSFSKRDHLQRILPRWFFK</sequence>
<evidence type="ECO:0000256" key="1">
    <source>
        <dbReference type="ARBA" id="ARBA00000822"/>
    </source>
</evidence>
<keyword evidence="3 8" id="KW-0378">Hydrolase</keyword>
<comment type="caution">
    <text evidence="11">The sequence shown here is derived from an EMBL/GenBank/DDBJ whole genome shotgun (WGS) entry which is preliminary data.</text>
</comment>
<dbReference type="PANTHER" id="PTHR45708">
    <property type="entry name" value="ENDOCHITINASE"/>
    <property type="match status" value="1"/>
</dbReference>
<evidence type="ECO:0000313" key="12">
    <source>
        <dbReference type="Proteomes" id="UP000073492"/>
    </source>
</evidence>
<dbReference type="GO" id="GO:0006032">
    <property type="term" value="P:chitin catabolic process"/>
    <property type="evidence" value="ECO:0007669"/>
    <property type="project" value="UniProtKB-KW"/>
</dbReference>
<feature type="compositionally biased region" description="Polar residues" evidence="9">
    <location>
        <begin position="110"/>
        <end position="146"/>
    </location>
</feature>
<keyword evidence="7" id="KW-0624">Polysaccharide degradation</keyword>
<evidence type="ECO:0000256" key="7">
    <source>
        <dbReference type="ARBA" id="ARBA00023326"/>
    </source>
</evidence>
<evidence type="ECO:0000256" key="4">
    <source>
        <dbReference type="ARBA" id="ARBA00023024"/>
    </source>
</evidence>
<dbReference type="Gene3D" id="3.20.20.80">
    <property type="entry name" value="Glycosidases"/>
    <property type="match status" value="1"/>
</dbReference>
<dbReference type="GO" id="GO:0008843">
    <property type="term" value="F:endochitinase activity"/>
    <property type="evidence" value="ECO:0007669"/>
    <property type="project" value="UniProtKB-EC"/>
</dbReference>
<gene>
    <name evidence="11" type="ORF">AC579_6006</name>
</gene>
<keyword evidence="4" id="KW-0146">Chitin degradation</keyword>
<dbReference type="Pfam" id="PF00704">
    <property type="entry name" value="Glyco_hydro_18"/>
    <property type="match status" value="1"/>
</dbReference>
<dbReference type="PANTHER" id="PTHR45708:SF49">
    <property type="entry name" value="ENDOCHITINASE"/>
    <property type="match status" value="1"/>
</dbReference>
<dbReference type="SUPFAM" id="SSF51445">
    <property type="entry name" value="(Trans)glycosidases"/>
    <property type="match status" value="1"/>
</dbReference>
<keyword evidence="12" id="KW-1185">Reference proteome</keyword>
<accession>A0A139H759</accession>
<evidence type="ECO:0000256" key="9">
    <source>
        <dbReference type="SAM" id="MobiDB-lite"/>
    </source>
</evidence>
<dbReference type="InterPro" id="IPR001223">
    <property type="entry name" value="Glyco_hydro18_cat"/>
</dbReference>
<reference evidence="11 12" key="1">
    <citation type="submission" date="2015-07" db="EMBL/GenBank/DDBJ databases">
        <title>Comparative genomics of the Sigatoka disease complex on banana suggests a link between parallel evolutionary changes in Pseudocercospora fijiensis and Pseudocercospora eumusae and increased virulence on the banana host.</title>
        <authorList>
            <person name="Chang T.-C."/>
            <person name="Salvucci A."/>
            <person name="Crous P.W."/>
            <person name="Stergiopoulos I."/>
        </authorList>
    </citation>
    <scope>NUCLEOTIDE SEQUENCE [LARGE SCALE GENOMIC DNA]</scope>
    <source>
        <strain evidence="11 12">CBS 116634</strain>
    </source>
</reference>
<dbReference type="Proteomes" id="UP000073492">
    <property type="component" value="Unassembled WGS sequence"/>
</dbReference>
<feature type="compositionally biased region" description="Polar residues" evidence="9">
    <location>
        <begin position="442"/>
        <end position="477"/>
    </location>
</feature>
<evidence type="ECO:0000256" key="2">
    <source>
        <dbReference type="ARBA" id="ARBA00012729"/>
    </source>
</evidence>